<dbReference type="AlphaFoldDB" id="A0A1I7X6I8"/>
<organism evidence="1 2">
    <name type="scientific">Heterorhabditis bacteriophora</name>
    <name type="common">Entomopathogenic nematode worm</name>
    <dbReference type="NCBI Taxonomy" id="37862"/>
    <lineage>
        <taxon>Eukaryota</taxon>
        <taxon>Metazoa</taxon>
        <taxon>Ecdysozoa</taxon>
        <taxon>Nematoda</taxon>
        <taxon>Chromadorea</taxon>
        <taxon>Rhabditida</taxon>
        <taxon>Rhabditina</taxon>
        <taxon>Rhabditomorpha</taxon>
        <taxon>Strongyloidea</taxon>
        <taxon>Heterorhabditidae</taxon>
        <taxon>Heterorhabditis</taxon>
    </lineage>
</organism>
<dbReference type="Proteomes" id="UP000095283">
    <property type="component" value="Unplaced"/>
</dbReference>
<proteinExistence type="predicted"/>
<reference evidence="2" key="1">
    <citation type="submission" date="2016-11" db="UniProtKB">
        <authorList>
            <consortium name="WormBaseParasite"/>
        </authorList>
    </citation>
    <scope>IDENTIFICATION</scope>
</reference>
<evidence type="ECO:0000313" key="2">
    <source>
        <dbReference type="WBParaSite" id="Hba_13081"/>
    </source>
</evidence>
<protein>
    <submittedName>
        <fullName evidence="2">Uncharacterized protein</fullName>
    </submittedName>
</protein>
<name>A0A1I7X6I8_HETBA</name>
<accession>A0A1I7X6I8</accession>
<dbReference type="WBParaSite" id="Hba_13081">
    <property type="protein sequence ID" value="Hba_13081"/>
    <property type="gene ID" value="Hba_13081"/>
</dbReference>
<sequence>MFKAEEEGVDYERIKALNMAADIADKIEIKRKRKKNPDQGLRRYDSTSTFSAHCFLEAQFRVIQKDERCCVSGSIFPYFYYY</sequence>
<keyword evidence="1" id="KW-1185">Reference proteome</keyword>
<evidence type="ECO:0000313" key="1">
    <source>
        <dbReference type="Proteomes" id="UP000095283"/>
    </source>
</evidence>